<comment type="caution">
    <text evidence="2">The sequence shown here is derived from an EMBL/GenBank/DDBJ whole genome shotgun (WGS) entry which is preliminary data.</text>
</comment>
<protein>
    <submittedName>
        <fullName evidence="2">Uncharacterized protein</fullName>
    </submittedName>
</protein>
<feature type="region of interest" description="Disordered" evidence="1">
    <location>
        <begin position="1"/>
        <end position="112"/>
    </location>
</feature>
<proteinExistence type="predicted"/>
<reference evidence="2 3" key="1">
    <citation type="journal article" date="2024" name="bioRxiv">
        <title>Comparative genomics of Cryptococcus and Kwoniella reveals pathogenesis evolution and contrasting karyotype dynamics via intercentromeric recombination or chromosome fusion.</title>
        <authorList>
            <person name="Coelho M.A."/>
            <person name="David-Palma M."/>
            <person name="Shea T."/>
            <person name="Bowers K."/>
            <person name="McGinley-Smith S."/>
            <person name="Mohammad A.W."/>
            <person name="Gnirke A."/>
            <person name="Yurkov A.M."/>
            <person name="Nowrousian M."/>
            <person name="Sun S."/>
            <person name="Cuomo C.A."/>
            <person name="Heitman J."/>
        </authorList>
    </citation>
    <scope>NUCLEOTIDE SEQUENCE [LARGE SCALE GENOMIC DNA]</scope>
    <source>
        <strain evidence="2 3">CBS 13917</strain>
    </source>
</reference>
<evidence type="ECO:0000313" key="3">
    <source>
        <dbReference type="Proteomes" id="UP001388673"/>
    </source>
</evidence>
<accession>A0AAW0Z2W9</accession>
<sequence length="397" mass="43615">MVAGRKRRPTSDGASDTSITASTDSISAQIGVAKDGEKEPKRKKNDKKPPKTSATDQHNEKAQAQSANPMKVHEATMDLAIPGAGSSIGPGVTVPQTGVGDTTSTSSHHVMDQTVTERAQVDDVDTKNAGSNTGQVVASDGLGTTIFTEVEHIMSMPRAKEVISKYEARIRELEMERDRAWSALQWTNRTCDLMLSNFPLERITGIFGRLCGRFATDPIPTIPHFQPTFYDLLDDLARAVDSRPPNLFAPAPDGTIDIIFIRALRVLMGPWDPLRPLRTVIMPQDRVPAFAPPDVLWTLVHLGDPILYVPLINAIQMSLNACPDTQRGMALLLTLGRLQRGKMMMGITTKEWAKWQSGTLEARGWRLDESVRGSLKRVTNEEIDGALVFFAGKRHQA</sequence>
<feature type="compositionally biased region" description="Low complexity" evidence="1">
    <location>
        <begin position="89"/>
        <end position="103"/>
    </location>
</feature>
<feature type="compositionally biased region" description="Polar residues" evidence="1">
    <location>
        <begin position="52"/>
        <end position="68"/>
    </location>
</feature>
<gene>
    <name evidence="2" type="ORF">IAR55_001637</name>
</gene>
<dbReference type="AlphaFoldDB" id="A0AAW0Z2W9"/>
<keyword evidence="3" id="KW-1185">Reference proteome</keyword>
<dbReference type="KEGG" id="kne:92178896"/>
<dbReference type="Proteomes" id="UP001388673">
    <property type="component" value="Unassembled WGS sequence"/>
</dbReference>
<dbReference type="EMBL" id="JBCAWK010000003">
    <property type="protein sequence ID" value="KAK8864389.1"/>
    <property type="molecule type" value="Genomic_DNA"/>
</dbReference>
<dbReference type="GeneID" id="92178896"/>
<name>A0AAW0Z2W9_9TREE</name>
<evidence type="ECO:0000313" key="2">
    <source>
        <dbReference type="EMBL" id="KAK8864389.1"/>
    </source>
</evidence>
<dbReference type="RefSeq" id="XP_066804685.1">
    <property type="nucleotide sequence ID" value="XM_066944762.1"/>
</dbReference>
<evidence type="ECO:0000256" key="1">
    <source>
        <dbReference type="SAM" id="MobiDB-lite"/>
    </source>
</evidence>
<organism evidence="2 3">
    <name type="scientific">Kwoniella newhampshirensis</name>
    <dbReference type="NCBI Taxonomy" id="1651941"/>
    <lineage>
        <taxon>Eukaryota</taxon>
        <taxon>Fungi</taxon>
        <taxon>Dikarya</taxon>
        <taxon>Basidiomycota</taxon>
        <taxon>Agaricomycotina</taxon>
        <taxon>Tremellomycetes</taxon>
        <taxon>Tremellales</taxon>
        <taxon>Cryptococcaceae</taxon>
        <taxon>Kwoniella</taxon>
    </lineage>
</organism>
<feature type="compositionally biased region" description="Low complexity" evidence="1">
    <location>
        <begin position="11"/>
        <end position="30"/>
    </location>
</feature>